<dbReference type="Gene3D" id="3.90.640.10">
    <property type="entry name" value="Actin, Chain A, domain 4"/>
    <property type="match status" value="1"/>
</dbReference>
<dbReference type="FunFam" id="3.30.420.40:FF:000232">
    <property type="entry name" value="Actin-related protein 8"/>
    <property type="match status" value="1"/>
</dbReference>
<evidence type="ECO:0000313" key="3">
    <source>
        <dbReference type="EMBL" id="KAK3944685.1"/>
    </source>
</evidence>
<proteinExistence type="inferred from homology"/>
<protein>
    <recommendedName>
        <fullName evidence="5">Actin-related protein 8</fullName>
    </recommendedName>
</protein>
<comment type="similarity">
    <text evidence="1">Belongs to the actin family.</text>
</comment>
<dbReference type="InterPro" id="IPR004000">
    <property type="entry name" value="Actin"/>
</dbReference>
<feature type="compositionally biased region" description="Low complexity" evidence="2">
    <location>
        <begin position="594"/>
        <end position="616"/>
    </location>
</feature>
<evidence type="ECO:0000256" key="2">
    <source>
        <dbReference type="SAM" id="MobiDB-lite"/>
    </source>
</evidence>
<dbReference type="Proteomes" id="UP001303473">
    <property type="component" value="Unassembled WGS sequence"/>
</dbReference>
<dbReference type="Gene3D" id="3.30.420.40">
    <property type="match status" value="2"/>
</dbReference>
<accession>A0AAN6NFS1</accession>
<dbReference type="EMBL" id="MU853758">
    <property type="protein sequence ID" value="KAK3944685.1"/>
    <property type="molecule type" value="Genomic_DNA"/>
</dbReference>
<keyword evidence="4" id="KW-1185">Reference proteome</keyword>
<evidence type="ECO:0000256" key="1">
    <source>
        <dbReference type="RuleBase" id="RU000487"/>
    </source>
</evidence>
<dbReference type="AlphaFoldDB" id="A0AAN6NFS1"/>
<organism evidence="3 4">
    <name type="scientific">Diplogelasinospora grovesii</name>
    <dbReference type="NCBI Taxonomy" id="303347"/>
    <lineage>
        <taxon>Eukaryota</taxon>
        <taxon>Fungi</taxon>
        <taxon>Dikarya</taxon>
        <taxon>Ascomycota</taxon>
        <taxon>Pezizomycotina</taxon>
        <taxon>Sordariomycetes</taxon>
        <taxon>Sordariomycetidae</taxon>
        <taxon>Sordariales</taxon>
        <taxon>Diplogelasinosporaceae</taxon>
        <taxon>Diplogelasinospora</taxon>
    </lineage>
</organism>
<dbReference type="InterPro" id="IPR043129">
    <property type="entry name" value="ATPase_NBD"/>
</dbReference>
<dbReference type="Gene3D" id="3.30.420.580">
    <property type="match status" value="1"/>
</dbReference>
<evidence type="ECO:0000313" key="4">
    <source>
        <dbReference type="Proteomes" id="UP001303473"/>
    </source>
</evidence>
<dbReference type="CDD" id="cd10206">
    <property type="entry name" value="ASKHA_NBD_Arp8-like"/>
    <property type="match status" value="1"/>
</dbReference>
<feature type="region of interest" description="Disordered" evidence="2">
    <location>
        <begin position="546"/>
        <end position="620"/>
    </location>
</feature>
<gene>
    <name evidence="3" type="ORF">QBC46DRAFT_279421</name>
</gene>
<dbReference type="FunFam" id="3.90.640.10:FF:000066">
    <property type="entry name" value="Actin-related protein 8"/>
    <property type="match status" value="1"/>
</dbReference>
<comment type="caution">
    <text evidence="3">The sequence shown here is derived from an EMBL/GenBank/DDBJ whole genome shotgun (WGS) entry which is preliminary data.</text>
</comment>
<dbReference type="SMART" id="SM00268">
    <property type="entry name" value="ACTIN"/>
    <property type="match status" value="1"/>
</dbReference>
<reference evidence="4" key="1">
    <citation type="journal article" date="2023" name="Mol. Phylogenet. Evol.">
        <title>Genome-scale phylogeny and comparative genomics of the fungal order Sordariales.</title>
        <authorList>
            <person name="Hensen N."/>
            <person name="Bonometti L."/>
            <person name="Westerberg I."/>
            <person name="Brannstrom I.O."/>
            <person name="Guillou S."/>
            <person name="Cros-Aarteil S."/>
            <person name="Calhoun S."/>
            <person name="Haridas S."/>
            <person name="Kuo A."/>
            <person name="Mondo S."/>
            <person name="Pangilinan J."/>
            <person name="Riley R."/>
            <person name="LaButti K."/>
            <person name="Andreopoulos B."/>
            <person name="Lipzen A."/>
            <person name="Chen C."/>
            <person name="Yan M."/>
            <person name="Daum C."/>
            <person name="Ng V."/>
            <person name="Clum A."/>
            <person name="Steindorff A."/>
            <person name="Ohm R.A."/>
            <person name="Martin F."/>
            <person name="Silar P."/>
            <person name="Natvig D.O."/>
            <person name="Lalanne C."/>
            <person name="Gautier V."/>
            <person name="Ament-Velasquez S.L."/>
            <person name="Kruys A."/>
            <person name="Hutchinson M.I."/>
            <person name="Powell A.J."/>
            <person name="Barry K."/>
            <person name="Miller A.N."/>
            <person name="Grigoriev I.V."/>
            <person name="Debuchy R."/>
            <person name="Gladieux P."/>
            <person name="Hiltunen Thoren M."/>
            <person name="Johannesson H."/>
        </authorList>
    </citation>
    <scope>NUCLEOTIDE SEQUENCE [LARGE SCALE GENOMIC DNA]</scope>
    <source>
        <strain evidence="4">CBS 340.73</strain>
    </source>
</reference>
<evidence type="ECO:0008006" key="5">
    <source>
        <dbReference type="Google" id="ProtNLM"/>
    </source>
</evidence>
<sequence>MVGKVSERVLLREGLERTDNGMKQTNWPDVAPINQKNYYTDYMKRDDQILSLRLQGELNRDRLVQHAKDRDRALNNNNGEVPLPLDDLQGDDVPAPTTSYLDPSKIIVIHPGSQNTRIGFASDALPRTIPTVLATKYPQTESEMHEALPRRQFEARTNDQQYGEEWSKKYQKMCNDLKVDMRANKRKVLPNSKDLVVNFNRRTEPEKISQHNDPLQIDWTDVKSIEDPSSTASVFIGQQALRIPDDSNPKFKLWWPLQHGWLNEDDYPTKAHLFNDLETLLDRALRWELGLTRSTDWKQYSCVFVIPDLYDKKYVEQILHLCVEWFEFSKISFIQESMAATFGAGYTQACVVDVGAQKTSIACVEDGLTIEDSRINLKYGGFDVTETFIKMMLYDHFPYQEINLRRRYDFLLAEELKIKHCTLSQANISVQNTDFHLRAPNQPTHKYQFKYYDEVILAPMGFYDPVIFDSSTKLRGRRKLVDRSYNAYDVDVPDDPASAAQLAILALIQPSVTATATLSLLPSGGAAPLDMATPSKERSQFNFLTRPEATGTPGTSNAPSPAPEGANTPVPAPYIFGSGVRDNGSPAPSGRNGGTPAPAVGGATVNNGISSSSFSLNPPPPGMFIDPQQQQLQRTAKSLAIERDAVLPVAPLDIAIMTSIQNAAKGDEKKVRELLGSIMVVGGGAKIPHFAPYLEEKLKARRPDLSERILVSRSAREMDEQVVVWKGASVFAKLPTNDSWITNYEYKMLGSRVIYHKALWQY</sequence>
<dbReference type="Pfam" id="PF00022">
    <property type="entry name" value="Actin"/>
    <property type="match status" value="2"/>
</dbReference>
<dbReference type="PANTHER" id="PTHR11937">
    <property type="entry name" value="ACTIN"/>
    <property type="match status" value="1"/>
</dbReference>
<name>A0AAN6NFS1_9PEZI</name>
<dbReference type="SUPFAM" id="SSF53067">
    <property type="entry name" value="Actin-like ATPase domain"/>
    <property type="match status" value="2"/>
</dbReference>